<organism evidence="2 3">
    <name type="scientific">Ascobolus immersus RN42</name>
    <dbReference type="NCBI Taxonomy" id="1160509"/>
    <lineage>
        <taxon>Eukaryota</taxon>
        <taxon>Fungi</taxon>
        <taxon>Dikarya</taxon>
        <taxon>Ascomycota</taxon>
        <taxon>Pezizomycotina</taxon>
        <taxon>Pezizomycetes</taxon>
        <taxon>Pezizales</taxon>
        <taxon>Ascobolaceae</taxon>
        <taxon>Ascobolus</taxon>
    </lineage>
</organism>
<sequence length="220" mass="23807">MGKTPNAVPRRSSRLASCTDDIAARISRNESVDAMVSSSSSSDPFTPLPDETDQQRPVATGPIYVTRSGRLSVPKYGYRYNPPSIIHSDSKGHTAKVTKHNKIKAAATKCVALNAAQVRERHRIVCERKAHDPKSLPDVARNDKDSTATMSSPSVMERVSSSRLAPSTIPESSMSHDDQMDFDDTIGSTNGTGCIPDRDSDEEGRPDHGSQSCLFASMSD</sequence>
<feature type="compositionally biased region" description="Polar residues" evidence="1">
    <location>
        <begin position="209"/>
        <end position="220"/>
    </location>
</feature>
<feature type="compositionally biased region" description="Low complexity" evidence="1">
    <location>
        <begin position="150"/>
        <end position="163"/>
    </location>
</feature>
<accession>A0A3N4HEF5</accession>
<name>A0A3N4HEF5_ASCIM</name>
<feature type="non-terminal residue" evidence="2">
    <location>
        <position position="220"/>
    </location>
</feature>
<proteinExistence type="predicted"/>
<feature type="compositionally biased region" description="Basic and acidic residues" evidence="1">
    <location>
        <begin position="128"/>
        <end position="146"/>
    </location>
</feature>
<dbReference type="AlphaFoldDB" id="A0A3N4HEF5"/>
<feature type="region of interest" description="Disordered" evidence="1">
    <location>
        <begin position="128"/>
        <end position="220"/>
    </location>
</feature>
<gene>
    <name evidence="2" type="ORF">BJ508DRAFT_316400</name>
</gene>
<evidence type="ECO:0000256" key="1">
    <source>
        <dbReference type="SAM" id="MobiDB-lite"/>
    </source>
</evidence>
<evidence type="ECO:0000313" key="2">
    <source>
        <dbReference type="EMBL" id="RPA70570.1"/>
    </source>
</evidence>
<evidence type="ECO:0000313" key="3">
    <source>
        <dbReference type="Proteomes" id="UP000275078"/>
    </source>
</evidence>
<keyword evidence="3" id="KW-1185">Reference proteome</keyword>
<protein>
    <submittedName>
        <fullName evidence="2">Uncharacterized protein</fullName>
    </submittedName>
</protein>
<reference evidence="2 3" key="1">
    <citation type="journal article" date="2018" name="Nat. Ecol. Evol.">
        <title>Pezizomycetes genomes reveal the molecular basis of ectomycorrhizal truffle lifestyle.</title>
        <authorList>
            <person name="Murat C."/>
            <person name="Payen T."/>
            <person name="Noel B."/>
            <person name="Kuo A."/>
            <person name="Morin E."/>
            <person name="Chen J."/>
            <person name="Kohler A."/>
            <person name="Krizsan K."/>
            <person name="Balestrini R."/>
            <person name="Da Silva C."/>
            <person name="Montanini B."/>
            <person name="Hainaut M."/>
            <person name="Levati E."/>
            <person name="Barry K.W."/>
            <person name="Belfiori B."/>
            <person name="Cichocki N."/>
            <person name="Clum A."/>
            <person name="Dockter R.B."/>
            <person name="Fauchery L."/>
            <person name="Guy J."/>
            <person name="Iotti M."/>
            <person name="Le Tacon F."/>
            <person name="Lindquist E.A."/>
            <person name="Lipzen A."/>
            <person name="Malagnac F."/>
            <person name="Mello A."/>
            <person name="Molinier V."/>
            <person name="Miyauchi S."/>
            <person name="Poulain J."/>
            <person name="Riccioni C."/>
            <person name="Rubini A."/>
            <person name="Sitrit Y."/>
            <person name="Splivallo R."/>
            <person name="Traeger S."/>
            <person name="Wang M."/>
            <person name="Zifcakova L."/>
            <person name="Wipf D."/>
            <person name="Zambonelli A."/>
            <person name="Paolocci F."/>
            <person name="Nowrousian M."/>
            <person name="Ottonello S."/>
            <person name="Baldrian P."/>
            <person name="Spatafora J.W."/>
            <person name="Henrissat B."/>
            <person name="Nagy L.G."/>
            <person name="Aury J.M."/>
            <person name="Wincker P."/>
            <person name="Grigoriev I.V."/>
            <person name="Bonfante P."/>
            <person name="Martin F.M."/>
        </authorList>
    </citation>
    <scope>NUCLEOTIDE SEQUENCE [LARGE SCALE GENOMIC DNA]</scope>
    <source>
        <strain evidence="2 3">RN42</strain>
    </source>
</reference>
<dbReference type="EMBL" id="ML120248">
    <property type="protein sequence ID" value="RPA70570.1"/>
    <property type="molecule type" value="Genomic_DNA"/>
</dbReference>
<dbReference type="Proteomes" id="UP000275078">
    <property type="component" value="Unassembled WGS sequence"/>
</dbReference>
<feature type="region of interest" description="Disordered" evidence="1">
    <location>
        <begin position="29"/>
        <end position="60"/>
    </location>
</feature>